<sequence length="223" mass="25675">MAKKQRLSKINRERKDRENAYARRDDGDQDEGDVSGDEGTLVEIEYINSGVERDKSGDGESKEDEVNSVTHDSFDEEVEDGSGGEYTMGTPLEAAPMEHVHGTIVFMEAWFNKVDNMVREQSRLAESVDQLDKKVKKFTDVLNKSTSDASYDLNLLHGDMETMLICAQDLVEKTMQSRKIVVNFMERFDGLLGRYEEHLGQREMRKNWKRTWKFDHVDLDVDP</sequence>
<organism evidence="2 3">
    <name type="scientific">Stephania cephalantha</name>
    <dbReference type="NCBI Taxonomy" id="152367"/>
    <lineage>
        <taxon>Eukaryota</taxon>
        <taxon>Viridiplantae</taxon>
        <taxon>Streptophyta</taxon>
        <taxon>Embryophyta</taxon>
        <taxon>Tracheophyta</taxon>
        <taxon>Spermatophyta</taxon>
        <taxon>Magnoliopsida</taxon>
        <taxon>Ranunculales</taxon>
        <taxon>Menispermaceae</taxon>
        <taxon>Menispermoideae</taxon>
        <taxon>Cissampelideae</taxon>
        <taxon>Stephania</taxon>
    </lineage>
</organism>
<evidence type="ECO:0000313" key="3">
    <source>
        <dbReference type="Proteomes" id="UP001419268"/>
    </source>
</evidence>
<accession>A0AAP0KT13</accession>
<comment type="caution">
    <text evidence="2">The sequence shown here is derived from an EMBL/GenBank/DDBJ whole genome shotgun (WGS) entry which is preliminary data.</text>
</comment>
<name>A0AAP0KT13_9MAGN</name>
<reference evidence="2 3" key="1">
    <citation type="submission" date="2024-01" db="EMBL/GenBank/DDBJ databases">
        <title>Genome assemblies of Stephania.</title>
        <authorList>
            <person name="Yang L."/>
        </authorList>
    </citation>
    <scope>NUCLEOTIDE SEQUENCE [LARGE SCALE GENOMIC DNA]</scope>
    <source>
        <strain evidence="2">JXDWG</strain>
        <tissue evidence="2">Leaf</tissue>
    </source>
</reference>
<evidence type="ECO:0000256" key="1">
    <source>
        <dbReference type="SAM" id="MobiDB-lite"/>
    </source>
</evidence>
<feature type="compositionally biased region" description="Acidic residues" evidence="1">
    <location>
        <begin position="27"/>
        <end position="36"/>
    </location>
</feature>
<protein>
    <submittedName>
        <fullName evidence="2">Uncharacterized protein</fullName>
    </submittedName>
</protein>
<evidence type="ECO:0000313" key="2">
    <source>
        <dbReference type="EMBL" id="KAK9157354.1"/>
    </source>
</evidence>
<dbReference type="EMBL" id="JBBNAG010000002">
    <property type="protein sequence ID" value="KAK9157354.1"/>
    <property type="molecule type" value="Genomic_DNA"/>
</dbReference>
<keyword evidence="3" id="KW-1185">Reference proteome</keyword>
<dbReference type="Proteomes" id="UP001419268">
    <property type="component" value="Unassembled WGS sequence"/>
</dbReference>
<gene>
    <name evidence="2" type="ORF">Scep_003928</name>
</gene>
<feature type="compositionally biased region" description="Basic and acidic residues" evidence="1">
    <location>
        <begin position="10"/>
        <end position="26"/>
    </location>
</feature>
<dbReference type="AlphaFoldDB" id="A0AAP0KT13"/>
<proteinExistence type="predicted"/>
<feature type="compositionally biased region" description="Basic and acidic residues" evidence="1">
    <location>
        <begin position="51"/>
        <end position="60"/>
    </location>
</feature>
<feature type="region of interest" description="Disordered" evidence="1">
    <location>
        <begin position="1"/>
        <end position="82"/>
    </location>
</feature>